<reference evidence="1 2" key="1">
    <citation type="submission" date="2017-11" db="EMBL/GenBank/DDBJ databases">
        <title>Genome sequence of Pantoea cypripedii NE1.</title>
        <authorList>
            <person name="Nascimento F.X."/>
        </authorList>
    </citation>
    <scope>NUCLEOTIDE SEQUENCE [LARGE SCALE GENOMIC DNA]</scope>
    <source>
        <strain evidence="1 2">NE1</strain>
        <plasmid evidence="2">pne1b</plasmid>
    </source>
</reference>
<geneLocation type="plasmid" evidence="2">
    <name>pne1b</name>
</geneLocation>
<name>A0A6B9G3S4_PANCY</name>
<gene>
    <name evidence="1" type="ORF">CUN67_25145</name>
</gene>
<dbReference type="Proteomes" id="UP000502005">
    <property type="component" value="Plasmid pNE1B"/>
</dbReference>
<organism evidence="1 2">
    <name type="scientific">Pantoea cypripedii</name>
    <name type="common">Pectobacterium cypripedii</name>
    <name type="synonym">Erwinia cypripedii</name>
    <dbReference type="NCBI Taxonomy" id="55209"/>
    <lineage>
        <taxon>Bacteria</taxon>
        <taxon>Pseudomonadati</taxon>
        <taxon>Pseudomonadota</taxon>
        <taxon>Gammaproteobacteria</taxon>
        <taxon>Enterobacterales</taxon>
        <taxon>Erwiniaceae</taxon>
        <taxon>Pantoea</taxon>
    </lineage>
</organism>
<evidence type="ECO:0000313" key="1">
    <source>
        <dbReference type="EMBL" id="QGY32281.1"/>
    </source>
</evidence>
<protein>
    <submittedName>
        <fullName evidence="1">Uncharacterized protein</fullName>
    </submittedName>
</protein>
<evidence type="ECO:0000313" key="2">
    <source>
        <dbReference type="Proteomes" id="UP000502005"/>
    </source>
</evidence>
<sequence length="428" mass="48205">MNIFPVSVPHFSSITLANDDGTAADLPSSITSVTPACLQPETNTNILQPRVEVLNFARNHNPAACAGVIKSSWQKFDYEKNSLNRLILTLLHDDVQALRLERTGQLRESIVNAQIPVDPVSLTSVLIQYAKNFPPALREWFPQAWQSVRYREATNWEKLMTLLETKDSLDITRLALSYMLNIHGERRYSYELVSRALSASYAIPPLPLTLWINHTLKNAPGSDDSRTKWLGMHLRAASGLPLSQISSFQLIKGLWDAGIKLDFNQVDHALTAANLDIPQAESDRFRQAWLVFKPGYQPVKLTRKRRVNASRPPRARPVAPPPQQCIDRAMLSTFLNRTELTFINSWEKLMCCLWDAGEDPSHITLYRLFRCRASAPLPPENTLAHLPTGGGIVPPEQSEPVWPDLEWQDIILPPLSGYEEFDDMAPGS</sequence>
<proteinExistence type="predicted"/>
<accession>A0A6B9G3S4</accession>
<dbReference type="AlphaFoldDB" id="A0A6B9G3S4"/>
<dbReference type="EMBL" id="CP024770">
    <property type="protein sequence ID" value="QGY32281.1"/>
    <property type="molecule type" value="Genomic_DNA"/>
</dbReference>
<keyword evidence="1" id="KW-0614">Plasmid</keyword>